<feature type="active site" description="Charge relay system" evidence="2">
    <location>
        <position position="369"/>
    </location>
</feature>
<dbReference type="InterPro" id="IPR029058">
    <property type="entry name" value="AB_hydrolase_fold"/>
</dbReference>
<feature type="domain" description="BAAT/Acyl-CoA thioester hydrolase C-terminal" evidence="4">
    <location>
        <begin position="196"/>
        <end position="417"/>
    </location>
</feature>
<evidence type="ECO:0000256" key="2">
    <source>
        <dbReference type="PIRSR" id="PIRSR016521-1"/>
    </source>
</evidence>
<evidence type="ECO:0000259" key="4">
    <source>
        <dbReference type="Pfam" id="PF08840"/>
    </source>
</evidence>
<dbReference type="Gene3D" id="2.60.40.2240">
    <property type="entry name" value="Acyl-CoA thioester hydrolase/BAAT N-terminal domain"/>
    <property type="match status" value="1"/>
</dbReference>
<dbReference type="EMBL" id="QPJK01000010">
    <property type="protein sequence ID" value="RCW66800.1"/>
    <property type="molecule type" value="Genomic_DNA"/>
</dbReference>
<dbReference type="Proteomes" id="UP000252884">
    <property type="component" value="Unassembled WGS sequence"/>
</dbReference>
<dbReference type="InterPro" id="IPR042490">
    <property type="entry name" value="Thio_Ohase/BAAT_N"/>
</dbReference>
<dbReference type="InterPro" id="IPR016662">
    <property type="entry name" value="Acyl-CoA_thioEstase_long-chain"/>
</dbReference>
<feature type="domain" description="Acyl-CoA thioester hydrolase/bile acid-CoA amino acid N-acetyltransferase" evidence="3">
    <location>
        <begin position="19"/>
        <end position="132"/>
    </location>
</feature>
<keyword evidence="5" id="KW-0808">Transferase</keyword>
<dbReference type="GO" id="GO:0006631">
    <property type="term" value="P:fatty acid metabolic process"/>
    <property type="evidence" value="ECO:0007669"/>
    <property type="project" value="TreeGrafter"/>
</dbReference>
<dbReference type="PANTHER" id="PTHR10824:SF4">
    <property type="entry name" value="ACYL-COENZYME A THIOESTERASE 1-LIKE"/>
    <property type="match status" value="1"/>
</dbReference>
<dbReference type="Gene3D" id="3.40.50.1820">
    <property type="entry name" value="alpha/beta hydrolase"/>
    <property type="match status" value="1"/>
</dbReference>
<evidence type="ECO:0000313" key="6">
    <source>
        <dbReference type="Proteomes" id="UP000252884"/>
    </source>
</evidence>
<reference evidence="5 6" key="1">
    <citation type="submission" date="2018-07" db="EMBL/GenBank/DDBJ databases">
        <title>Genomic Encyclopedia of Type Strains, Phase IV (KMG-IV): sequencing the most valuable type-strain genomes for metagenomic binning, comparative biology and taxonomic classification.</title>
        <authorList>
            <person name="Goeker M."/>
        </authorList>
    </citation>
    <scope>NUCLEOTIDE SEQUENCE [LARGE SCALE GENOMIC DNA]</scope>
    <source>
        <strain evidence="5 6">DSM 21634</strain>
    </source>
</reference>
<comment type="caution">
    <text evidence="5">The sequence shown here is derived from an EMBL/GenBank/DDBJ whole genome shotgun (WGS) entry which is preliminary data.</text>
</comment>
<dbReference type="AlphaFoldDB" id="A0A368XFP9"/>
<dbReference type="SUPFAM" id="SSF53474">
    <property type="entry name" value="alpha/beta-Hydrolases"/>
    <property type="match status" value="1"/>
</dbReference>
<accession>A0A368XFP9</accession>
<dbReference type="InterPro" id="IPR014940">
    <property type="entry name" value="BAAT_C"/>
</dbReference>
<dbReference type="GO" id="GO:0006637">
    <property type="term" value="P:acyl-CoA metabolic process"/>
    <property type="evidence" value="ECO:0007669"/>
    <property type="project" value="InterPro"/>
</dbReference>
<dbReference type="GO" id="GO:0016740">
    <property type="term" value="F:transferase activity"/>
    <property type="evidence" value="ECO:0007669"/>
    <property type="project" value="UniProtKB-KW"/>
</dbReference>
<dbReference type="PANTHER" id="PTHR10824">
    <property type="entry name" value="ACYL-COENZYME A THIOESTERASE-RELATED"/>
    <property type="match status" value="1"/>
</dbReference>
<dbReference type="RefSeq" id="WP_114471307.1">
    <property type="nucleotide sequence ID" value="NZ_QPJK01000010.1"/>
</dbReference>
<name>A0A368XFP9_9BURK</name>
<dbReference type="PIRSF" id="PIRSF016521">
    <property type="entry name" value="Acyl-CoA_hydro"/>
    <property type="match status" value="1"/>
</dbReference>
<organism evidence="5 6">
    <name type="scientific">Pseudorhodoferax soli</name>
    <dbReference type="NCBI Taxonomy" id="545864"/>
    <lineage>
        <taxon>Bacteria</taxon>
        <taxon>Pseudomonadati</taxon>
        <taxon>Pseudomonadota</taxon>
        <taxon>Betaproteobacteria</taxon>
        <taxon>Burkholderiales</taxon>
        <taxon>Comamonadaceae</taxon>
    </lineage>
</organism>
<sequence>MTAHLHVEPASGLITQERVIRLDGFSPASVVTVEACSTWNDGTTWRSRTRFLADAEGRVDPARDMPLDGYGMPSAMGIVWSMAPDNPSAMFPPSGTAPLQIAIAARDATGRTASATLEQTFIAPGVRCEEVQTEGVSGALYRPATPGLHPVLVYLNGSSGGINHARAALFAAQGYACLALGVFNCEGRPRYISRTPLEYFENALQWVRRTLAPADGFVAIAGISRGSEMALLSAAYFPALVSAVVAVVPTSTINGVASAGQPGEPRSATTWTYQGRDLPNVWEPSATADWGRAVPYQDEGVRQAPAFVSTLEDPAALARASIPVERIRCPVLLLSASDDGFWPSTLYAQLVQRRMAAPCRHIDYRGAGHYLFYPGLPTTVIGKTHAMSGQRVSAGGAPEANALANAAAERDVLQFLRDVRAGTAL</sequence>
<dbReference type="OrthoDB" id="8922993at2"/>
<gene>
    <name evidence="5" type="ORF">DES41_110165</name>
</gene>
<keyword evidence="6" id="KW-1185">Reference proteome</keyword>
<proteinExistence type="inferred from homology"/>
<dbReference type="Pfam" id="PF04775">
    <property type="entry name" value="Bile_Hydr_Trans"/>
    <property type="match status" value="1"/>
</dbReference>
<protein>
    <submittedName>
        <fullName evidence="5">Acyl-CoA thioester hydrolase/bile acid acetyltransferase-like protein</fullName>
    </submittedName>
</protein>
<dbReference type="GO" id="GO:0047617">
    <property type="term" value="F:fatty acyl-CoA hydrolase activity"/>
    <property type="evidence" value="ECO:0007669"/>
    <property type="project" value="TreeGrafter"/>
</dbReference>
<keyword evidence="5" id="KW-0378">Hydrolase</keyword>
<feature type="active site" description="Charge relay system" evidence="2">
    <location>
        <position position="339"/>
    </location>
</feature>
<evidence type="ECO:0000256" key="1">
    <source>
        <dbReference type="ARBA" id="ARBA00006538"/>
    </source>
</evidence>
<dbReference type="Pfam" id="PF08840">
    <property type="entry name" value="BAAT_C"/>
    <property type="match status" value="1"/>
</dbReference>
<evidence type="ECO:0000313" key="5">
    <source>
        <dbReference type="EMBL" id="RCW66800.1"/>
    </source>
</evidence>
<comment type="similarity">
    <text evidence="1">Belongs to the C/M/P thioester hydrolase family.</text>
</comment>
<feature type="active site" description="Charge relay system" evidence="2">
    <location>
        <position position="224"/>
    </location>
</feature>
<dbReference type="InterPro" id="IPR006862">
    <property type="entry name" value="Thio_Ohase/aa_AcTrfase"/>
</dbReference>
<evidence type="ECO:0000259" key="3">
    <source>
        <dbReference type="Pfam" id="PF04775"/>
    </source>
</evidence>